<dbReference type="GO" id="GO:0003723">
    <property type="term" value="F:RNA binding"/>
    <property type="evidence" value="ECO:0007669"/>
    <property type="project" value="UniProtKB-UniRule"/>
</dbReference>
<evidence type="ECO:0000313" key="9">
    <source>
        <dbReference type="Proteomes" id="UP000274429"/>
    </source>
</evidence>
<proteinExistence type="inferred from homology"/>
<dbReference type="InterPro" id="IPR049560">
    <property type="entry name" value="MeTrfase_RsmB-F_NOP2_cat"/>
</dbReference>
<dbReference type="Pfam" id="PF01189">
    <property type="entry name" value="Methyltr_RsmB-F"/>
    <property type="match status" value="1"/>
</dbReference>
<dbReference type="STRING" id="6205.A0A0R3WKQ0"/>
<keyword evidence="1 5" id="KW-0489">Methyltransferase</keyword>
<dbReference type="PROSITE" id="PS51686">
    <property type="entry name" value="SAM_MT_RSMB_NOP"/>
    <property type="match status" value="1"/>
</dbReference>
<keyword evidence="2 5" id="KW-0808">Transferase</keyword>
<dbReference type="OrthoDB" id="435282at2759"/>
<comment type="caution">
    <text evidence="5">Lacks conserved residue(s) required for the propagation of feature annotation.</text>
</comment>
<keyword evidence="3 5" id="KW-0949">S-adenosyl-L-methionine</keyword>
<reference evidence="10" key="1">
    <citation type="submission" date="2017-02" db="UniProtKB">
        <authorList>
            <consortium name="WormBaseParasite"/>
        </authorList>
    </citation>
    <scope>IDENTIFICATION</scope>
</reference>
<dbReference type="PRINTS" id="PR02008">
    <property type="entry name" value="RCMTFAMILY"/>
</dbReference>
<evidence type="ECO:0000256" key="4">
    <source>
        <dbReference type="ARBA" id="ARBA00022884"/>
    </source>
</evidence>
<evidence type="ECO:0000259" key="7">
    <source>
        <dbReference type="PROSITE" id="PS51686"/>
    </source>
</evidence>
<dbReference type="Proteomes" id="UP000274429">
    <property type="component" value="Unassembled WGS sequence"/>
</dbReference>
<feature type="chain" id="PRO_5043132867" evidence="6">
    <location>
        <begin position="23"/>
        <end position="482"/>
    </location>
</feature>
<keyword evidence="4 5" id="KW-0694">RNA-binding</keyword>
<dbReference type="Gene3D" id="3.30.70.1170">
    <property type="entry name" value="Sun protein, domain 3"/>
    <property type="match status" value="1"/>
</dbReference>
<feature type="binding site" evidence="5">
    <location>
        <position position="271"/>
    </location>
    <ligand>
        <name>S-adenosyl-L-methionine</name>
        <dbReference type="ChEBI" id="CHEBI:59789"/>
    </ligand>
</feature>
<dbReference type="InterPro" id="IPR023267">
    <property type="entry name" value="RCMT"/>
</dbReference>
<protein>
    <submittedName>
        <fullName evidence="10">SAM_MT_RSMB_NOP domain-containing protein</fullName>
    </submittedName>
</protein>
<comment type="similarity">
    <text evidence="5">Belongs to the class I-like SAM-binding methyltransferase superfamily. RsmB/NOP family.</text>
</comment>
<feature type="signal peptide" evidence="6">
    <location>
        <begin position="1"/>
        <end position="22"/>
    </location>
</feature>
<organism evidence="10">
    <name type="scientific">Hydatigena taeniaeformis</name>
    <name type="common">Feline tapeworm</name>
    <name type="synonym">Taenia taeniaeformis</name>
    <dbReference type="NCBI Taxonomy" id="6205"/>
    <lineage>
        <taxon>Eukaryota</taxon>
        <taxon>Metazoa</taxon>
        <taxon>Spiralia</taxon>
        <taxon>Lophotrochozoa</taxon>
        <taxon>Platyhelminthes</taxon>
        <taxon>Cestoda</taxon>
        <taxon>Eucestoda</taxon>
        <taxon>Cyclophyllidea</taxon>
        <taxon>Taeniidae</taxon>
        <taxon>Hydatigera</taxon>
    </lineage>
</organism>
<evidence type="ECO:0000256" key="6">
    <source>
        <dbReference type="SAM" id="SignalP"/>
    </source>
</evidence>
<dbReference type="InterPro" id="IPR029063">
    <property type="entry name" value="SAM-dependent_MTases_sf"/>
</dbReference>
<dbReference type="EMBL" id="UYWX01000251">
    <property type="protein sequence ID" value="VDM17759.1"/>
    <property type="molecule type" value="Genomic_DNA"/>
</dbReference>
<feature type="binding site" evidence="5">
    <location>
        <begin position="244"/>
        <end position="250"/>
    </location>
    <ligand>
        <name>S-adenosyl-L-methionine</name>
        <dbReference type="ChEBI" id="CHEBI:59789"/>
    </ligand>
</feature>
<dbReference type="PANTHER" id="PTHR22807">
    <property type="entry name" value="NOP2 YEAST -RELATED NOL1/NOP2/FMU SUN DOMAIN-CONTAINING"/>
    <property type="match status" value="1"/>
</dbReference>
<dbReference type="PANTHER" id="PTHR22807:SF4">
    <property type="entry name" value="28S RRNA (CYTOSINE-C(5))-METHYLTRANSFERASE"/>
    <property type="match status" value="1"/>
</dbReference>
<evidence type="ECO:0000256" key="5">
    <source>
        <dbReference type="PROSITE-ProRule" id="PRU01023"/>
    </source>
</evidence>
<dbReference type="GO" id="GO:0005730">
    <property type="term" value="C:nucleolus"/>
    <property type="evidence" value="ECO:0007669"/>
    <property type="project" value="TreeGrafter"/>
</dbReference>
<evidence type="ECO:0000256" key="2">
    <source>
        <dbReference type="ARBA" id="ARBA00022679"/>
    </source>
</evidence>
<evidence type="ECO:0000313" key="8">
    <source>
        <dbReference type="EMBL" id="VDM17759.1"/>
    </source>
</evidence>
<accession>A0A0R3WKQ0</accession>
<feature type="domain" description="SAM-dependent MTase RsmB/NOP-type" evidence="7">
    <location>
        <begin position="146"/>
        <end position="481"/>
    </location>
</feature>
<gene>
    <name evidence="8" type="ORF">TTAC_LOCUS1298</name>
</gene>
<dbReference type="GO" id="GO:0008173">
    <property type="term" value="F:RNA methyltransferase activity"/>
    <property type="evidence" value="ECO:0007669"/>
    <property type="project" value="InterPro"/>
</dbReference>
<evidence type="ECO:0000256" key="1">
    <source>
        <dbReference type="ARBA" id="ARBA00022603"/>
    </source>
</evidence>
<dbReference type="GO" id="GO:0070475">
    <property type="term" value="P:rRNA base methylation"/>
    <property type="evidence" value="ECO:0007669"/>
    <property type="project" value="TreeGrafter"/>
</dbReference>
<feature type="binding site" evidence="5">
    <location>
        <position position="340"/>
    </location>
    <ligand>
        <name>S-adenosyl-L-methionine</name>
        <dbReference type="ChEBI" id="CHEBI:59789"/>
    </ligand>
</feature>
<keyword evidence="9" id="KW-1185">Reference proteome</keyword>
<dbReference type="SUPFAM" id="SSF53335">
    <property type="entry name" value="S-adenosyl-L-methionine-dependent methyltransferases"/>
    <property type="match status" value="1"/>
</dbReference>
<reference evidence="8 9" key="2">
    <citation type="submission" date="2018-11" db="EMBL/GenBank/DDBJ databases">
        <authorList>
            <consortium name="Pathogen Informatics"/>
        </authorList>
    </citation>
    <scope>NUCLEOTIDE SEQUENCE [LARGE SCALE GENOMIC DNA]</scope>
</reference>
<dbReference type="InterPro" id="IPR001678">
    <property type="entry name" value="MeTrfase_RsmB-F_NOP2_dom"/>
</dbReference>
<dbReference type="AlphaFoldDB" id="A0A0R3WKQ0"/>
<dbReference type="Gene3D" id="3.40.50.150">
    <property type="entry name" value="Vaccinia Virus protein VP39"/>
    <property type="match status" value="1"/>
</dbReference>
<dbReference type="WBParaSite" id="TTAC_0000129701-mRNA-1">
    <property type="protein sequence ID" value="TTAC_0000129701-mRNA-1"/>
    <property type="gene ID" value="TTAC_0000129701"/>
</dbReference>
<keyword evidence="6" id="KW-0732">Signal</keyword>
<evidence type="ECO:0000256" key="3">
    <source>
        <dbReference type="ARBA" id="ARBA00022691"/>
    </source>
</evidence>
<evidence type="ECO:0000313" key="10">
    <source>
        <dbReference type="WBParaSite" id="TTAC_0000129701-mRNA-1"/>
    </source>
</evidence>
<sequence>MRLVFITMLHGFCVLFLPGQQASEKNKAIYALVARSLDLQSAISDVLAELGVLEDHPHITSSDLPPCAACLLVVVSFDLCFPRRPFGRRSDALKILRKYSQSGKIASDLRRLVKMRAKKVGPRTNSIPRVPLFLRSVEPMDKVIETLGSSGDDIHNQVVYDREKTSYKKFIKLVRNLKKNEFVRDYHFPSLIIVLPPGTDLHLSPVITSNSAVIQDKASCVPPLVLLDALELPRSQPLKILDACAAPGNKATLILSGLKRLAQKGCLMALDRDKKRFKQLCSNLRRMHDGILKVNGVIEGGEVGKKNSGRVICEAFPRDFLTVDPLNEEAFADVKAILVDPTCSNSGLCCKRPELAIQGQEDEAARVARLANLQAKILRHALSFPSVEENEAVVLDLMKSGAAADFELVSIWDTNKNTGQTGSRTGTTAAPKLFAPLAPWKRRGVVEDGNDDASKMMARCLRSSTEKDLTVGFFVACFKRRK</sequence>
<name>A0A0R3WKQ0_HYDTA</name>